<reference evidence="2 3" key="1">
    <citation type="submission" date="2024-09" db="EMBL/GenBank/DDBJ databases">
        <authorList>
            <person name="Sun Q."/>
            <person name="Mori K."/>
        </authorList>
    </citation>
    <scope>NUCLEOTIDE SEQUENCE [LARGE SCALE GENOMIC DNA]</scope>
    <source>
        <strain evidence="2 3">CCM 7957</strain>
    </source>
</reference>
<gene>
    <name evidence="2" type="ORF">ACFFJD_05520</name>
</gene>
<keyword evidence="3" id="KW-1185">Reference proteome</keyword>
<protein>
    <submittedName>
        <fullName evidence="2">Nuclear transport factor 2 family protein</fullName>
    </submittedName>
</protein>
<dbReference type="Pfam" id="PF12680">
    <property type="entry name" value="SnoaL_2"/>
    <property type="match status" value="1"/>
</dbReference>
<evidence type="ECO:0000313" key="3">
    <source>
        <dbReference type="Proteomes" id="UP001589783"/>
    </source>
</evidence>
<evidence type="ECO:0000259" key="1">
    <source>
        <dbReference type="Pfam" id="PF12680"/>
    </source>
</evidence>
<organism evidence="2 3">
    <name type="scientific">Gordonia phosphorivorans</name>
    <dbReference type="NCBI Taxonomy" id="1056982"/>
    <lineage>
        <taxon>Bacteria</taxon>
        <taxon>Bacillati</taxon>
        <taxon>Actinomycetota</taxon>
        <taxon>Actinomycetes</taxon>
        <taxon>Mycobacteriales</taxon>
        <taxon>Gordoniaceae</taxon>
        <taxon>Gordonia</taxon>
    </lineage>
</organism>
<dbReference type="EMBL" id="JBHLWV010000013">
    <property type="protein sequence ID" value="MFC0314313.1"/>
    <property type="molecule type" value="Genomic_DNA"/>
</dbReference>
<sequence length="263" mass="27625">MALSTKQGLLTASGGSPAAVARHDKGGWLALFGQPGLVNDPVGSAPHRGVDQLSAFYDTFIAPNDIRFEVHHDIVCGHDVVRDVTLEIGMSEAVRLRVPAHLRYAMTADARIDGLYAHWELLPMVGQLLANGVPAAGVGARLSGAMLRNQGFGGALGFARGFAGVGSRAKRRSEDFLGALSAGNHVDASAHLAPSCSLRFGGAAVPEIAEMAVRMRDWKVGKVIAAGNVVSATMESAGGPAVVMLEYRRRAIVSMVVFIDDDN</sequence>
<accession>A0ABV6H5Z7</accession>
<dbReference type="InterPro" id="IPR032710">
    <property type="entry name" value="NTF2-like_dom_sf"/>
</dbReference>
<feature type="domain" description="SnoaL-like" evidence="1">
    <location>
        <begin position="18"/>
        <end position="103"/>
    </location>
</feature>
<dbReference type="SUPFAM" id="SSF54427">
    <property type="entry name" value="NTF2-like"/>
    <property type="match status" value="1"/>
</dbReference>
<dbReference type="RefSeq" id="WP_382361971.1">
    <property type="nucleotide sequence ID" value="NZ_JBHLWV010000013.1"/>
</dbReference>
<comment type="caution">
    <text evidence="2">The sequence shown here is derived from an EMBL/GenBank/DDBJ whole genome shotgun (WGS) entry which is preliminary data.</text>
</comment>
<name>A0ABV6H5Z7_9ACTN</name>
<proteinExistence type="predicted"/>
<dbReference type="Proteomes" id="UP001589783">
    <property type="component" value="Unassembled WGS sequence"/>
</dbReference>
<evidence type="ECO:0000313" key="2">
    <source>
        <dbReference type="EMBL" id="MFC0314313.1"/>
    </source>
</evidence>
<dbReference type="InterPro" id="IPR037401">
    <property type="entry name" value="SnoaL-like"/>
</dbReference>
<dbReference type="Gene3D" id="3.10.450.50">
    <property type="match status" value="1"/>
</dbReference>